<keyword evidence="13" id="KW-0902">Two-component regulatory system</keyword>
<accession>A0ABM8ZHF4</accession>
<evidence type="ECO:0000313" key="21">
    <source>
        <dbReference type="EMBL" id="CAH0526078.1"/>
    </source>
</evidence>
<keyword evidence="9 21" id="KW-0418">Kinase</keyword>
<dbReference type="EC" id="2.7.13.3" evidence="3"/>
<dbReference type="SUPFAM" id="SSF55874">
    <property type="entry name" value="ATPase domain of HSP90 chaperone/DNA topoisomerase II/histidine kinase"/>
    <property type="match status" value="1"/>
</dbReference>
<dbReference type="PRINTS" id="PR00344">
    <property type="entry name" value="BCTRLSENSOR"/>
</dbReference>
<evidence type="ECO:0000256" key="6">
    <source>
        <dbReference type="ARBA" id="ARBA00022553"/>
    </source>
</evidence>
<organism evidence="21 22">
    <name type="scientific">Vibrio hippocampi</name>
    <dbReference type="NCBI Taxonomy" id="654686"/>
    <lineage>
        <taxon>Bacteria</taxon>
        <taxon>Pseudomonadati</taxon>
        <taxon>Pseudomonadota</taxon>
        <taxon>Gammaproteobacteria</taxon>
        <taxon>Vibrionales</taxon>
        <taxon>Vibrionaceae</taxon>
        <taxon>Vibrio</taxon>
    </lineage>
</organism>
<comment type="caution">
    <text evidence="21">The sequence shown here is derived from an EMBL/GenBank/DDBJ whole genome shotgun (WGS) entry which is preliminary data.</text>
</comment>
<dbReference type="PANTHER" id="PTHR43047">
    <property type="entry name" value="TWO-COMPONENT HISTIDINE PROTEIN KINASE"/>
    <property type="match status" value="1"/>
</dbReference>
<keyword evidence="12 17" id="KW-1133">Transmembrane helix</keyword>
<evidence type="ECO:0000256" key="9">
    <source>
        <dbReference type="ARBA" id="ARBA00022777"/>
    </source>
</evidence>
<dbReference type="InterPro" id="IPR036890">
    <property type="entry name" value="HATPase_C_sf"/>
</dbReference>
<dbReference type="SUPFAM" id="SSF47226">
    <property type="entry name" value="Histidine-containing phosphotransfer domain, HPT domain"/>
    <property type="match status" value="1"/>
</dbReference>
<protein>
    <recommendedName>
        <fullName evidence="3">histidine kinase</fullName>
        <ecNumber evidence="3">2.7.13.3</ecNumber>
    </recommendedName>
</protein>
<evidence type="ECO:0000256" key="2">
    <source>
        <dbReference type="ARBA" id="ARBA00004429"/>
    </source>
</evidence>
<feature type="domain" description="HPt" evidence="20">
    <location>
        <begin position="678"/>
        <end position="774"/>
    </location>
</feature>
<dbReference type="Gene3D" id="1.20.120.160">
    <property type="entry name" value="HPT domain"/>
    <property type="match status" value="1"/>
</dbReference>
<dbReference type="SMART" id="SM00388">
    <property type="entry name" value="HisKA"/>
    <property type="match status" value="1"/>
</dbReference>
<keyword evidence="14 17" id="KW-0472">Membrane</keyword>
<dbReference type="Pfam" id="PF02518">
    <property type="entry name" value="HATPase_c"/>
    <property type="match status" value="1"/>
</dbReference>
<keyword evidence="6 16" id="KW-0597">Phosphoprotein</keyword>
<dbReference type="PROSITE" id="PS50110">
    <property type="entry name" value="RESPONSE_REGULATORY"/>
    <property type="match status" value="1"/>
</dbReference>
<gene>
    <name evidence="21" type="primary">rcsC_6</name>
    <name evidence="21" type="ORF">VHP8226_01565</name>
</gene>
<keyword evidence="11" id="KW-0547">Nucleotide-binding</keyword>
<dbReference type="PANTHER" id="PTHR43047:SF78">
    <property type="entry name" value="SENSORY_REGULATORY PROTEIN RPFC"/>
    <property type="match status" value="1"/>
</dbReference>
<dbReference type="CDD" id="cd00082">
    <property type="entry name" value="HisKA"/>
    <property type="match status" value="1"/>
</dbReference>
<evidence type="ECO:0000256" key="1">
    <source>
        <dbReference type="ARBA" id="ARBA00000085"/>
    </source>
</evidence>
<dbReference type="InterPro" id="IPR004358">
    <property type="entry name" value="Sig_transdc_His_kin-like_C"/>
</dbReference>
<evidence type="ECO:0000256" key="16">
    <source>
        <dbReference type="PROSITE-ProRule" id="PRU00169"/>
    </source>
</evidence>
<dbReference type="SMART" id="SM00387">
    <property type="entry name" value="HATPase_c"/>
    <property type="match status" value="1"/>
</dbReference>
<evidence type="ECO:0000256" key="10">
    <source>
        <dbReference type="ARBA" id="ARBA00022801"/>
    </source>
</evidence>
<sequence length="785" mass="87049">MSRIKWIMMSAGALLCLLLGLLMISYLEYKTAAQYRQKISVLGYELIETRDLITFNSINEVTASYELARHLVAIEQRVGELDRSFQLHDSKFLPFSKITAFALISDFSNTVLSVTDALDHITGLLVARESTLQGIRQIGGRQSGEVETSLFAPFIDSISSANIEQTNPELLRLVGVYQGLNDQLQELLGSVLSGKNASFVEGTEFAFTDLVQSIEHRMVAILLVISLLVLATLSMVYFDRIRELQRNNLAYKQSVEKAKHASEAKSLFLATMSHELRTPMNGVLGIAQLIKEQSNEADIQSQAQIMIESGQHLVTLLNDILDFSKVEQGKMTLEMQPFTFDSITRHIEGTLAPLAENKGVQLEIDNETPSDLRYIGDSSRIRQILFNIVGNAIKFTEQGKVNLTLSACEDRPYNLVIVVKDTGIGISQDKLATIFSPFEQAELSTTRNYGGTGLGLSIVKKLIELMNGDISVFSQPNVGSEFTIKLHLASEELAPKQQQSEVLKKTALEPNQIHVLLAEDNKVNALVMKQFFRAEGYQMTHVTNGRDAVNQLQSDGFDLVIMDNHMPKMSGIEAIKFIRRDLKLDVCIFAFTADVFKEAHDAFIAAGADYVLTKPLQINSLREAIDRFIHAANAPLTVTESLTTAENVVYLTRSPIETLPMTEEELSQSALLVESGLSPEETADLLATFIEEVELKIEDLINAYSQSSCEPLYKTLHSVKGILFELGLSEASNLAQQTEASARDGVIPDLILLQSLINRLQVNVHQANRLIAEQQQQNTTMGQNG</sequence>
<dbReference type="PROSITE" id="PS50894">
    <property type="entry name" value="HPT"/>
    <property type="match status" value="1"/>
</dbReference>
<dbReference type="RefSeq" id="WP_237484508.1">
    <property type="nucleotide sequence ID" value="NZ_CAKLCM010000002.1"/>
</dbReference>
<dbReference type="InterPro" id="IPR005467">
    <property type="entry name" value="His_kinase_dom"/>
</dbReference>
<dbReference type="InterPro" id="IPR011006">
    <property type="entry name" value="CheY-like_superfamily"/>
</dbReference>
<dbReference type="GO" id="GO:0004673">
    <property type="term" value="F:protein histidine kinase activity"/>
    <property type="evidence" value="ECO:0007669"/>
    <property type="project" value="UniProtKB-EC"/>
</dbReference>
<evidence type="ECO:0000256" key="17">
    <source>
        <dbReference type="SAM" id="Phobius"/>
    </source>
</evidence>
<dbReference type="InterPro" id="IPR036097">
    <property type="entry name" value="HisK_dim/P_sf"/>
</dbReference>
<evidence type="ECO:0000256" key="5">
    <source>
        <dbReference type="ARBA" id="ARBA00022519"/>
    </source>
</evidence>
<feature type="modified residue" description="4-aspartylphosphate" evidence="16">
    <location>
        <position position="563"/>
    </location>
</feature>
<dbReference type="SUPFAM" id="SSF47384">
    <property type="entry name" value="Homodimeric domain of signal transducing histidine kinase"/>
    <property type="match status" value="1"/>
</dbReference>
<dbReference type="CDD" id="cd17546">
    <property type="entry name" value="REC_hyHK_CKI1_RcsC-like"/>
    <property type="match status" value="1"/>
</dbReference>
<evidence type="ECO:0000256" key="3">
    <source>
        <dbReference type="ARBA" id="ARBA00012438"/>
    </source>
</evidence>
<evidence type="ECO:0000256" key="12">
    <source>
        <dbReference type="ARBA" id="ARBA00022989"/>
    </source>
</evidence>
<feature type="domain" description="Histidine kinase" evidence="18">
    <location>
        <begin position="271"/>
        <end position="490"/>
    </location>
</feature>
<dbReference type="CDD" id="cd16922">
    <property type="entry name" value="HATPase_EvgS-ArcB-TorS-like"/>
    <property type="match status" value="1"/>
</dbReference>
<keyword evidence="22" id="KW-1185">Reference proteome</keyword>
<comment type="catalytic activity">
    <reaction evidence="1">
        <text>ATP + protein L-histidine = ADP + protein N-phospho-L-histidine.</text>
        <dbReference type="EC" id="2.7.13.3"/>
    </reaction>
</comment>
<keyword evidence="5" id="KW-0997">Cell inner membrane</keyword>
<evidence type="ECO:0000256" key="15">
    <source>
        <dbReference type="PROSITE-ProRule" id="PRU00110"/>
    </source>
</evidence>
<dbReference type="InterPro" id="IPR001789">
    <property type="entry name" value="Sig_transdc_resp-reg_receiver"/>
</dbReference>
<dbReference type="Pfam" id="PF00512">
    <property type="entry name" value="HisKA"/>
    <property type="match status" value="1"/>
</dbReference>
<dbReference type="SMART" id="SM00448">
    <property type="entry name" value="REC"/>
    <property type="match status" value="1"/>
</dbReference>
<feature type="domain" description="Response regulatory" evidence="19">
    <location>
        <begin position="514"/>
        <end position="629"/>
    </location>
</feature>
<dbReference type="Pfam" id="PF00072">
    <property type="entry name" value="Response_reg"/>
    <property type="match status" value="1"/>
</dbReference>
<evidence type="ECO:0000259" key="20">
    <source>
        <dbReference type="PROSITE" id="PS50894"/>
    </source>
</evidence>
<dbReference type="PROSITE" id="PS50109">
    <property type="entry name" value="HIS_KIN"/>
    <property type="match status" value="1"/>
</dbReference>
<evidence type="ECO:0000256" key="11">
    <source>
        <dbReference type="ARBA" id="ARBA00022840"/>
    </source>
</evidence>
<proteinExistence type="predicted"/>
<evidence type="ECO:0000256" key="7">
    <source>
        <dbReference type="ARBA" id="ARBA00022679"/>
    </source>
</evidence>
<dbReference type="InterPro" id="IPR003661">
    <property type="entry name" value="HisK_dim/P_dom"/>
</dbReference>
<comment type="subcellular location">
    <subcellularLocation>
        <location evidence="2">Cell inner membrane</location>
        <topology evidence="2">Multi-pass membrane protein</topology>
    </subcellularLocation>
</comment>
<evidence type="ECO:0000313" key="22">
    <source>
        <dbReference type="Proteomes" id="UP000838160"/>
    </source>
</evidence>
<dbReference type="Gene3D" id="3.30.565.10">
    <property type="entry name" value="Histidine kinase-like ATPase, C-terminal domain"/>
    <property type="match status" value="1"/>
</dbReference>
<reference evidence="21" key="1">
    <citation type="submission" date="2021-12" db="EMBL/GenBank/DDBJ databases">
        <authorList>
            <person name="Rodrigo-Torres L."/>
            <person name="Arahal R. D."/>
            <person name="Lucena T."/>
        </authorList>
    </citation>
    <scope>NUCLEOTIDE SEQUENCE</scope>
    <source>
        <strain evidence="21">CECT 8226</strain>
    </source>
</reference>
<feature type="modified residue" description="Phosphohistidine" evidence="15">
    <location>
        <position position="717"/>
    </location>
</feature>
<dbReference type="SUPFAM" id="SSF52172">
    <property type="entry name" value="CheY-like"/>
    <property type="match status" value="1"/>
</dbReference>
<evidence type="ECO:0000259" key="19">
    <source>
        <dbReference type="PROSITE" id="PS50110"/>
    </source>
</evidence>
<feature type="transmembrane region" description="Helical" evidence="17">
    <location>
        <begin position="218"/>
        <end position="238"/>
    </location>
</feature>
<keyword evidence="4" id="KW-1003">Cell membrane</keyword>
<dbReference type="Gene3D" id="3.40.50.2300">
    <property type="match status" value="1"/>
</dbReference>
<keyword evidence="7 21" id="KW-0808">Transferase</keyword>
<evidence type="ECO:0000256" key="8">
    <source>
        <dbReference type="ARBA" id="ARBA00022692"/>
    </source>
</evidence>
<evidence type="ECO:0000256" key="13">
    <source>
        <dbReference type="ARBA" id="ARBA00023012"/>
    </source>
</evidence>
<keyword evidence="10" id="KW-0378">Hydrolase</keyword>
<dbReference type="Gene3D" id="1.10.287.130">
    <property type="match status" value="1"/>
</dbReference>
<evidence type="ECO:0000256" key="4">
    <source>
        <dbReference type="ARBA" id="ARBA00022475"/>
    </source>
</evidence>
<dbReference type="Proteomes" id="UP000838160">
    <property type="component" value="Unassembled WGS sequence"/>
</dbReference>
<dbReference type="InterPro" id="IPR003594">
    <property type="entry name" value="HATPase_dom"/>
</dbReference>
<keyword evidence="8 17" id="KW-0812">Transmembrane</keyword>
<dbReference type="InterPro" id="IPR036641">
    <property type="entry name" value="HPT_dom_sf"/>
</dbReference>
<evidence type="ECO:0000259" key="18">
    <source>
        <dbReference type="PROSITE" id="PS50109"/>
    </source>
</evidence>
<dbReference type="EMBL" id="CAKLCM010000002">
    <property type="protein sequence ID" value="CAH0526078.1"/>
    <property type="molecule type" value="Genomic_DNA"/>
</dbReference>
<evidence type="ECO:0000256" key="14">
    <source>
        <dbReference type="ARBA" id="ARBA00023136"/>
    </source>
</evidence>
<dbReference type="InterPro" id="IPR008207">
    <property type="entry name" value="Sig_transdc_His_kin_Hpt_dom"/>
</dbReference>
<name>A0ABM8ZHF4_9VIBR</name>
<keyword evidence="11" id="KW-0067">ATP-binding</keyword>